<dbReference type="PANTHER" id="PTHR46438:SF11">
    <property type="entry name" value="LIPASE-RELATED"/>
    <property type="match status" value="1"/>
</dbReference>
<dbReference type="OrthoDB" id="975949at2"/>
<reference evidence="2 3" key="1">
    <citation type="submission" date="2017-12" db="EMBL/GenBank/DDBJ databases">
        <title>Genomic Encyclopedia of Type Strains, Phase III (KMG-III): the genomes of soil and plant-associated and newly described type strains.</title>
        <authorList>
            <person name="Whitman W."/>
        </authorList>
    </citation>
    <scope>NUCLEOTIDE SEQUENCE [LARGE SCALE GENOMIC DNA]</scope>
    <source>
        <strain evidence="2 3">LP43</strain>
    </source>
</reference>
<evidence type="ECO:0000313" key="3">
    <source>
        <dbReference type="Proteomes" id="UP000233782"/>
    </source>
</evidence>
<proteinExistence type="predicted"/>
<keyword evidence="3" id="KW-1185">Reference proteome</keyword>
<dbReference type="SUPFAM" id="SSF53474">
    <property type="entry name" value="alpha/beta-Hydrolases"/>
    <property type="match status" value="1"/>
</dbReference>
<organism evidence="2 3">
    <name type="scientific">Pontibacter ramchanderi</name>
    <dbReference type="NCBI Taxonomy" id="1179743"/>
    <lineage>
        <taxon>Bacteria</taxon>
        <taxon>Pseudomonadati</taxon>
        <taxon>Bacteroidota</taxon>
        <taxon>Cytophagia</taxon>
        <taxon>Cytophagales</taxon>
        <taxon>Hymenobacteraceae</taxon>
        <taxon>Pontibacter</taxon>
    </lineage>
</organism>
<dbReference type="InterPro" id="IPR000073">
    <property type="entry name" value="AB_hydrolase_1"/>
</dbReference>
<dbReference type="EMBL" id="PJMU01000003">
    <property type="protein sequence ID" value="PKV63447.1"/>
    <property type="molecule type" value="Genomic_DNA"/>
</dbReference>
<dbReference type="RefSeq" id="WP_101446242.1">
    <property type="nucleotide sequence ID" value="NZ_PJMU01000003.1"/>
</dbReference>
<dbReference type="InterPro" id="IPR029058">
    <property type="entry name" value="AB_hydrolase_fold"/>
</dbReference>
<dbReference type="Proteomes" id="UP000233782">
    <property type="component" value="Unassembled WGS sequence"/>
</dbReference>
<dbReference type="Gene3D" id="3.40.50.1820">
    <property type="entry name" value="alpha/beta hydrolase"/>
    <property type="match status" value="1"/>
</dbReference>
<sequence>MPYIIHNGTKLHYRVLGKGAQPLLAFHGYGQSSGYYQPMGQALGGDYTIYAFDLFFHGQSTLHKENMPLDKDFLQELISLFLEKEKVDHFSLMGFSMGGKFALTLVERFPERIDELFLIAPDGIKTSFWYNIATYPGWLQQLFKRTVLKPEPFFRLLNVLNRYNMIHKSLVRFARFQMDSTEKRLRVYRSWIGFRELNFDIREIVRLLNHKQVPVTMFLGEFDQIISPKRVSVFVKALHKGELVVLKAGHSNLIQDVAELLHQKKIGVGPPSKI</sequence>
<dbReference type="PRINTS" id="PR00111">
    <property type="entry name" value="ABHYDROLASE"/>
</dbReference>
<name>A0A2N3U9M8_9BACT</name>
<comment type="caution">
    <text evidence="2">The sequence shown here is derived from an EMBL/GenBank/DDBJ whole genome shotgun (WGS) entry which is preliminary data.</text>
</comment>
<dbReference type="PANTHER" id="PTHR46438">
    <property type="entry name" value="ALPHA/BETA-HYDROLASES SUPERFAMILY PROTEIN"/>
    <property type="match status" value="1"/>
</dbReference>
<feature type="domain" description="AB hydrolase-1" evidence="1">
    <location>
        <begin position="22"/>
        <end position="255"/>
    </location>
</feature>
<evidence type="ECO:0000313" key="2">
    <source>
        <dbReference type="EMBL" id="PKV63447.1"/>
    </source>
</evidence>
<accession>A0A2N3U9M8</accession>
<gene>
    <name evidence="2" type="ORF">BD749_3290</name>
</gene>
<dbReference type="AlphaFoldDB" id="A0A2N3U9M8"/>
<evidence type="ECO:0000259" key="1">
    <source>
        <dbReference type="Pfam" id="PF00561"/>
    </source>
</evidence>
<protein>
    <submittedName>
        <fullName evidence="2">Pimeloyl-ACP methyl ester carboxylesterase</fullName>
    </submittedName>
</protein>
<dbReference type="Pfam" id="PF00561">
    <property type="entry name" value="Abhydrolase_1"/>
    <property type="match status" value="1"/>
</dbReference>